<accession>A0A915HY90</accession>
<dbReference type="Proteomes" id="UP000887565">
    <property type="component" value="Unplaced"/>
</dbReference>
<evidence type="ECO:0000313" key="2">
    <source>
        <dbReference type="WBParaSite" id="nRc.2.0.1.t06859-RA"/>
    </source>
</evidence>
<proteinExistence type="predicted"/>
<dbReference type="WBParaSite" id="nRc.2.0.1.t06859-RA">
    <property type="protein sequence ID" value="nRc.2.0.1.t06859-RA"/>
    <property type="gene ID" value="nRc.2.0.1.g06859"/>
</dbReference>
<name>A0A915HY90_ROMCU</name>
<keyword evidence="1" id="KW-1185">Reference proteome</keyword>
<evidence type="ECO:0000313" key="1">
    <source>
        <dbReference type="Proteomes" id="UP000887565"/>
    </source>
</evidence>
<reference evidence="2" key="1">
    <citation type="submission" date="2022-11" db="UniProtKB">
        <authorList>
            <consortium name="WormBaseParasite"/>
        </authorList>
    </citation>
    <scope>IDENTIFICATION</scope>
</reference>
<protein>
    <submittedName>
        <fullName evidence="2">Uncharacterized protein</fullName>
    </submittedName>
</protein>
<sequence length="281" mass="31524">EKNQEKKEKREKNFSNFVSRFKKSSSSKIGDFRSKNVSFLPKFSKSDGKFATLKFSAGKNSVNGEIFPTFDEQDLEFGFRLAVGSISAGVDGIWPPPMPKFPSRILPSWFFNGSYDSWSTLRHSWPPTSRFSVDDNLPPPRRFSAGNFSAVVAFFRRRRWNLDAVDALFHDLSFIFPPRIVRFLTAAGAFFRRRNFADAASVSVDVFLVVNFAKIVFKILGCEILSRNSELASINSYNLSFIPSTITKNVLLEFSPFPELEVIGSGISVVGGGTYVTTTSK</sequence>
<organism evidence="1 2">
    <name type="scientific">Romanomermis culicivorax</name>
    <name type="common">Nematode worm</name>
    <dbReference type="NCBI Taxonomy" id="13658"/>
    <lineage>
        <taxon>Eukaryota</taxon>
        <taxon>Metazoa</taxon>
        <taxon>Ecdysozoa</taxon>
        <taxon>Nematoda</taxon>
        <taxon>Enoplea</taxon>
        <taxon>Dorylaimia</taxon>
        <taxon>Mermithida</taxon>
        <taxon>Mermithoidea</taxon>
        <taxon>Mermithidae</taxon>
        <taxon>Romanomermis</taxon>
    </lineage>
</organism>
<dbReference type="AlphaFoldDB" id="A0A915HY90"/>